<dbReference type="Gene3D" id="3.30.420.40">
    <property type="match status" value="1"/>
</dbReference>
<reference evidence="2" key="1">
    <citation type="journal article" date="2020" name="mSystems">
        <title>Genome- and Community-Level Interaction Insights into Carbon Utilization and Element Cycling Functions of Hydrothermarchaeota in Hydrothermal Sediment.</title>
        <authorList>
            <person name="Zhou Z."/>
            <person name="Liu Y."/>
            <person name="Xu W."/>
            <person name="Pan J."/>
            <person name="Luo Z.H."/>
            <person name="Li M."/>
        </authorList>
    </citation>
    <scope>NUCLEOTIDE SEQUENCE [LARGE SCALE GENOMIC DNA]</scope>
    <source>
        <strain evidence="2">SpSt-1121</strain>
    </source>
</reference>
<dbReference type="NCBIfam" id="TIGR03123">
    <property type="entry name" value="one_C_unchar_1"/>
    <property type="match status" value="1"/>
</dbReference>
<dbReference type="AlphaFoldDB" id="A0A7C5XQ04"/>
<evidence type="ECO:0000259" key="1">
    <source>
        <dbReference type="Pfam" id="PF01968"/>
    </source>
</evidence>
<feature type="domain" description="Hydantoinase A/oxoprolinase" evidence="1">
    <location>
        <begin position="64"/>
        <end position="347"/>
    </location>
</feature>
<dbReference type="InterPro" id="IPR002756">
    <property type="entry name" value="MfnF"/>
</dbReference>
<name>A0A7C5XQ04_9CREN</name>
<gene>
    <name evidence="2" type="ORF">ENM84_04085</name>
</gene>
<dbReference type="SUPFAM" id="SSF53067">
    <property type="entry name" value="Actin-like ATPase domain"/>
    <property type="match status" value="1"/>
</dbReference>
<evidence type="ECO:0000313" key="2">
    <source>
        <dbReference type="EMBL" id="HHP81825.1"/>
    </source>
</evidence>
<proteinExistence type="predicted"/>
<dbReference type="Pfam" id="PF01968">
    <property type="entry name" value="Hydantoinase_A"/>
    <property type="match status" value="1"/>
</dbReference>
<dbReference type="InterPro" id="IPR043129">
    <property type="entry name" value="ATPase_NBD"/>
</dbReference>
<protein>
    <recommendedName>
        <fullName evidence="1">Hydantoinase A/oxoprolinase domain-containing protein</fullName>
    </recommendedName>
</protein>
<dbReference type="InterPro" id="IPR002821">
    <property type="entry name" value="Hydantoinase_A"/>
</dbReference>
<dbReference type="GO" id="GO:0016787">
    <property type="term" value="F:hydrolase activity"/>
    <property type="evidence" value="ECO:0007669"/>
    <property type="project" value="InterPro"/>
</dbReference>
<accession>A0A7C5XQ04</accession>
<comment type="caution">
    <text evidence="2">The sequence shown here is derived from an EMBL/GenBank/DDBJ whole genome shotgun (WGS) entry which is preliminary data.</text>
</comment>
<sequence length="362" mass="40277">MIVIGLDIGGANIKVVKVECYRDEVKVLSILREYFPLWIYGRKGLEDKLKEIKEGIVGSEKYYVSICMTAELSDIYRVKKDGVEHIVKLSMDIFNNAIDIGFVSTDMTLVSGNEAIDNYLRVAGANWAASAWFLERYSNRWNIENSIFVDIGSTTVTLIPIINGKACIRGFTDPEKLTVGELVYTGVLRSNVVGIVNKIPLKGLYTRICNEKFALIGDIHLVLGNISSNEYTTETADGRGKSVGEAMERIARIPCGDKLMMNSFEIKEIARYVYESQIYMVFEALMQIRSYIASLGLDPSTFKAIIAGIGKFLAREAAIRAGFKTIIDIDDIVGSQISSIFPAYAAAMMMCEKRCFDNENCG</sequence>
<dbReference type="EMBL" id="DRZI01000174">
    <property type="protein sequence ID" value="HHP81825.1"/>
    <property type="molecule type" value="Genomic_DNA"/>
</dbReference>
<organism evidence="2">
    <name type="scientific">Ignisphaera aggregans</name>
    <dbReference type="NCBI Taxonomy" id="334771"/>
    <lineage>
        <taxon>Archaea</taxon>
        <taxon>Thermoproteota</taxon>
        <taxon>Thermoprotei</taxon>
        <taxon>Desulfurococcales</taxon>
        <taxon>Desulfurococcaceae</taxon>
        <taxon>Ignisphaera</taxon>
    </lineage>
</organism>
<dbReference type="Gene3D" id="3.30.420.190">
    <property type="entry name" value="conserved archaeal protein q6m145"/>
    <property type="match status" value="1"/>
</dbReference>